<dbReference type="SMART" id="SM00387">
    <property type="entry name" value="HATPase_c"/>
    <property type="match status" value="1"/>
</dbReference>
<dbReference type="InterPro" id="IPR005467">
    <property type="entry name" value="His_kinase_dom"/>
</dbReference>
<dbReference type="PROSITE" id="PS50110">
    <property type="entry name" value="RESPONSE_REGULATORY"/>
    <property type="match status" value="1"/>
</dbReference>
<dbReference type="InterPro" id="IPR001789">
    <property type="entry name" value="Sig_transdc_resp-reg_receiver"/>
</dbReference>
<dbReference type="Gene3D" id="3.40.50.2300">
    <property type="match status" value="1"/>
</dbReference>
<feature type="compositionally biased region" description="Basic and acidic residues" evidence="7">
    <location>
        <begin position="1093"/>
        <end position="1132"/>
    </location>
</feature>
<feature type="compositionally biased region" description="Low complexity" evidence="7">
    <location>
        <begin position="1"/>
        <end position="12"/>
    </location>
</feature>
<evidence type="ECO:0000256" key="3">
    <source>
        <dbReference type="ARBA" id="ARBA00022553"/>
    </source>
</evidence>
<keyword evidence="3 6" id="KW-0597">Phosphoprotein</keyword>
<keyword evidence="4" id="KW-0808">Transferase</keyword>
<feature type="compositionally biased region" description="Polar residues" evidence="7">
    <location>
        <begin position="318"/>
        <end position="329"/>
    </location>
</feature>
<feature type="modified residue" description="4-aspartylphosphate" evidence="6">
    <location>
        <position position="1254"/>
    </location>
</feature>
<sequence length="1356" mass="147633">MHRLSRPNNSARPPRPSRAERSGEVTCDCDEIHAEILSYNTTRSVAGRVHAQPTMATASRFSSLQREREVQEFLQTWRMAQGSSNCVAASIEGIAAPGTLREQGFTPRASSDKALTGFAQLAVLRLDVKNAMISLIDDAHQTILAEATRGMLLGSVGRKEPGAKDRSRAVDDNSELWLGSSTLIRAEAICEHCLSNQCTARDGDGDGDGDGDSYTTAGLIVPDCSEDNRFNDRPYVVSEPGVRFYAGVPIVSRKGHKLGVYAVSDDKPRHGLTVDELRFMEGVAQAAMEHLEWARDRVDRFKGGRIVRGLAGFIEKCSSTRSAGSSVSPEGSAGQPETVAEPPPGEHEATSSKPEPEPKHSGLTQMYHQAAEILRHSTFADGVAIFGATTGDMHNSLRPSGETASSDEEDFARRMSDGGGSSGNSSNSSDSEASQHSKPCQMLAYSLADERQRASIGKGGSALPLSTLERYYSIFPKGKTFNFTDQGRGFSSDDDSASDREPATAAGDGLSDVNNSDNNNDNDSKNSNSNSNDNDDSNGGKTQWRGRRRRNKNRVDHKQLLKKIPGAQIVVFVPLFDYLEDRLAGGIFLWSLAAGRMMNLDADMSHLNAFGSSIMNQVGRINMQRNEVAKTTFIASMSHELRSPLHGILGAVEFLKETANDSYQTSLVESISTCGRTLLDTLNHVLDYSKINRLGITNSRRRGKKAVASRGQARSRNSFESINMTTAVDLAILAEEVVDAVAAGHTFRDMGSGTRKKTKGGPEQAWSARNRTTKQIAGHDGPVAVLLDICPLSSWVVKTQPGAVRRIIMNLFGNSLKYTSSGHVLVSLRGKLNPDKSRVDVLIRVEDTGIGISDEYQRSSLFVAFSQEDTFQPGTGLGLSIVKQIVDSLDGSLDVRSTRERGTRVDVRLHFPAVPVDSPEAPPESGDPVPTGLKGLRLILVEGKEGRGSKDSIQSRQQRMLNEILAKTCAEWFEMTVVRESDPSTSSSDGDLFLYCEPPSVDDLEASFDRPDNKPSPRTMRPIIIVCLDAEEAGAISRTQCKVLAHLSGIVEVIPQPCGPRKLAKIFEHCFRKVARLKGEQDSVKAGGSPDGGSKESRRATEDEQQNDRKEQEAGGGKGDARNFDGHGQDHIDESEDEDASSKRENPAQPAAQRDGEMPPASPAPLNPGTPSLVVGRIKPQTRSSPRKLHVLLVDDNKINLQLLVMFMRKSGFTYEVAENGQEAVDQYERASRTATDVPTDSKWKPPFDFVLMDISMPVMDGLEATRRIRGFEKSHHLRPSAVFALTGLASAEANDEAIAAGVDLFLPKPVRFAELQRLLAVEETPAVDRDNPIDAMMRRKREENDDAPSEHQNSG</sequence>
<feature type="region of interest" description="Disordered" evidence="7">
    <location>
        <begin position="483"/>
        <end position="558"/>
    </location>
</feature>
<organism evidence="10 11">
    <name type="scientific">Plectosphaerella cucumerina</name>
    <dbReference type="NCBI Taxonomy" id="40658"/>
    <lineage>
        <taxon>Eukaryota</taxon>
        <taxon>Fungi</taxon>
        <taxon>Dikarya</taxon>
        <taxon>Ascomycota</taxon>
        <taxon>Pezizomycotina</taxon>
        <taxon>Sordariomycetes</taxon>
        <taxon>Hypocreomycetidae</taxon>
        <taxon>Glomerellales</taxon>
        <taxon>Plectosphaerellaceae</taxon>
        <taxon>Plectosphaerella</taxon>
    </lineage>
</organism>
<dbReference type="CDD" id="cd17546">
    <property type="entry name" value="REC_hyHK_CKI1_RcsC-like"/>
    <property type="match status" value="1"/>
</dbReference>
<feature type="region of interest" description="Disordered" evidence="7">
    <location>
        <begin position="318"/>
        <end position="362"/>
    </location>
</feature>
<dbReference type="OrthoDB" id="303614at2759"/>
<accession>A0A8K0X2W2</accession>
<dbReference type="FunFam" id="3.30.450.40:FF:000083">
    <property type="entry name" value="Sensor histidine kinase/response regulator, putative (AFU_orthologue AFUA_4G00660)"/>
    <property type="match status" value="1"/>
</dbReference>
<dbReference type="GO" id="GO:0005886">
    <property type="term" value="C:plasma membrane"/>
    <property type="evidence" value="ECO:0007669"/>
    <property type="project" value="TreeGrafter"/>
</dbReference>
<dbReference type="SUPFAM" id="SSF47384">
    <property type="entry name" value="Homodimeric domain of signal transducing histidine kinase"/>
    <property type="match status" value="1"/>
</dbReference>
<dbReference type="Pfam" id="PF00512">
    <property type="entry name" value="HisKA"/>
    <property type="match status" value="1"/>
</dbReference>
<dbReference type="PANTHER" id="PTHR43047:SF72">
    <property type="entry name" value="OSMOSENSING HISTIDINE PROTEIN KINASE SLN1"/>
    <property type="match status" value="1"/>
</dbReference>
<evidence type="ECO:0000313" key="11">
    <source>
        <dbReference type="Proteomes" id="UP000813385"/>
    </source>
</evidence>
<evidence type="ECO:0000256" key="6">
    <source>
        <dbReference type="PROSITE-ProRule" id="PRU00169"/>
    </source>
</evidence>
<dbReference type="InterPro" id="IPR003594">
    <property type="entry name" value="HATPase_dom"/>
</dbReference>
<gene>
    <name evidence="10" type="ORF">B0T11DRAFT_319844</name>
</gene>
<evidence type="ECO:0000313" key="10">
    <source>
        <dbReference type="EMBL" id="KAH7358865.1"/>
    </source>
</evidence>
<evidence type="ECO:0000256" key="5">
    <source>
        <dbReference type="ARBA" id="ARBA00022777"/>
    </source>
</evidence>
<dbReference type="SMART" id="SM00388">
    <property type="entry name" value="HisKA"/>
    <property type="match status" value="1"/>
</dbReference>
<evidence type="ECO:0000256" key="4">
    <source>
        <dbReference type="ARBA" id="ARBA00022679"/>
    </source>
</evidence>
<dbReference type="InterPro" id="IPR011006">
    <property type="entry name" value="CheY-like_superfamily"/>
</dbReference>
<feature type="region of interest" description="Disordered" evidence="7">
    <location>
        <begin position="1328"/>
        <end position="1356"/>
    </location>
</feature>
<protein>
    <recommendedName>
        <fullName evidence="2">histidine kinase</fullName>
        <ecNumber evidence="2">2.7.13.3</ecNumber>
    </recommendedName>
</protein>
<dbReference type="SMART" id="SM00448">
    <property type="entry name" value="REC"/>
    <property type="match status" value="1"/>
</dbReference>
<evidence type="ECO:0000256" key="1">
    <source>
        <dbReference type="ARBA" id="ARBA00000085"/>
    </source>
</evidence>
<name>A0A8K0X2W2_9PEZI</name>
<feature type="compositionally biased region" description="Basic and acidic residues" evidence="7">
    <location>
        <begin position="1328"/>
        <end position="1344"/>
    </location>
</feature>
<proteinExistence type="predicted"/>
<dbReference type="EC" id="2.7.13.3" evidence="2"/>
<dbReference type="PROSITE" id="PS50109">
    <property type="entry name" value="HIS_KIN"/>
    <property type="match status" value="1"/>
</dbReference>
<dbReference type="CDD" id="cd00082">
    <property type="entry name" value="HisKA"/>
    <property type="match status" value="1"/>
</dbReference>
<dbReference type="InterPro" id="IPR036097">
    <property type="entry name" value="HisK_dim/P_sf"/>
</dbReference>
<dbReference type="PANTHER" id="PTHR43047">
    <property type="entry name" value="TWO-COMPONENT HISTIDINE PROTEIN KINASE"/>
    <property type="match status" value="1"/>
</dbReference>
<dbReference type="Pfam" id="PF01590">
    <property type="entry name" value="GAF"/>
    <property type="match status" value="1"/>
</dbReference>
<keyword evidence="5" id="KW-0418">Kinase</keyword>
<dbReference type="SUPFAM" id="SSF55874">
    <property type="entry name" value="ATPase domain of HSP90 chaperone/DNA topoisomerase II/histidine kinase"/>
    <property type="match status" value="1"/>
</dbReference>
<feature type="compositionally biased region" description="Low complexity" evidence="7">
    <location>
        <begin position="511"/>
        <end position="532"/>
    </location>
</feature>
<feature type="region of interest" description="Disordered" evidence="7">
    <location>
        <begin position="392"/>
        <end position="439"/>
    </location>
</feature>
<feature type="region of interest" description="Disordered" evidence="7">
    <location>
        <begin position="749"/>
        <end position="768"/>
    </location>
</feature>
<dbReference type="GO" id="GO:0000155">
    <property type="term" value="F:phosphorelay sensor kinase activity"/>
    <property type="evidence" value="ECO:0007669"/>
    <property type="project" value="InterPro"/>
</dbReference>
<keyword evidence="11" id="KW-1185">Reference proteome</keyword>
<comment type="catalytic activity">
    <reaction evidence="1">
        <text>ATP + protein L-histidine = ADP + protein N-phospho-L-histidine.</text>
        <dbReference type="EC" id="2.7.13.3"/>
    </reaction>
</comment>
<dbReference type="EMBL" id="JAGPXD010000004">
    <property type="protein sequence ID" value="KAH7358865.1"/>
    <property type="molecule type" value="Genomic_DNA"/>
</dbReference>
<dbReference type="SUPFAM" id="SSF55781">
    <property type="entry name" value="GAF domain-like"/>
    <property type="match status" value="1"/>
</dbReference>
<dbReference type="Proteomes" id="UP000813385">
    <property type="component" value="Unassembled WGS sequence"/>
</dbReference>
<feature type="compositionally biased region" description="Basic and acidic residues" evidence="7">
    <location>
        <begin position="344"/>
        <end position="360"/>
    </location>
</feature>
<evidence type="ECO:0000256" key="2">
    <source>
        <dbReference type="ARBA" id="ARBA00012438"/>
    </source>
</evidence>
<dbReference type="InterPro" id="IPR003661">
    <property type="entry name" value="HisK_dim/P_dom"/>
</dbReference>
<feature type="region of interest" description="Disordered" evidence="7">
    <location>
        <begin position="1"/>
        <end position="24"/>
    </location>
</feature>
<evidence type="ECO:0000256" key="7">
    <source>
        <dbReference type="SAM" id="MobiDB-lite"/>
    </source>
</evidence>
<dbReference type="Gene3D" id="3.30.450.40">
    <property type="match status" value="1"/>
</dbReference>
<dbReference type="InterPro" id="IPR004358">
    <property type="entry name" value="Sig_transdc_His_kin-like_C"/>
</dbReference>
<reference evidence="10" key="1">
    <citation type="journal article" date="2021" name="Nat. Commun.">
        <title>Genetic determinants of endophytism in the Arabidopsis root mycobiome.</title>
        <authorList>
            <person name="Mesny F."/>
            <person name="Miyauchi S."/>
            <person name="Thiergart T."/>
            <person name="Pickel B."/>
            <person name="Atanasova L."/>
            <person name="Karlsson M."/>
            <person name="Huettel B."/>
            <person name="Barry K.W."/>
            <person name="Haridas S."/>
            <person name="Chen C."/>
            <person name="Bauer D."/>
            <person name="Andreopoulos W."/>
            <person name="Pangilinan J."/>
            <person name="LaButti K."/>
            <person name="Riley R."/>
            <person name="Lipzen A."/>
            <person name="Clum A."/>
            <person name="Drula E."/>
            <person name="Henrissat B."/>
            <person name="Kohler A."/>
            <person name="Grigoriev I.V."/>
            <person name="Martin F.M."/>
            <person name="Hacquard S."/>
        </authorList>
    </citation>
    <scope>NUCLEOTIDE SEQUENCE</scope>
    <source>
        <strain evidence="10">MPI-CAGE-AT-0016</strain>
    </source>
</reference>
<dbReference type="Gene3D" id="1.10.287.130">
    <property type="match status" value="1"/>
</dbReference>
<evidence type="ECO:0000259" key="8">
    <source>
        <dbReference type="PROSITE" id="PS50109"/>
    </source>
</evidence>
<dbReference type="Gene3D" id="3.30.565.10">
    <property type="entry name" value="Histidine kinase-like ATPase, C-terminal domain"/>
    <property type="match status" value="1"/>
</dbReference>
<feature type="domain" description="Histidine kinase" evidence="8">
    <location>
        <begin position="636"/>
        <end position="913"/>
    </location>
</feature>
<evidence type="ECO:0000259" key="9">
    <source>
        <dbReference type="PROSITE" id="PS50110"/>
    </source>
</evidence>
<dbReference type="InterPro" id="IPR003018">
    <property type="entry name" value="GAF"/>
</dbReference>
<dbReference type="Pfam" id="PF02518">
    <property type="entry name" value="HATPase_c"/>
    <property type="match status" value="1"/>
</dbReference>
<dbReference type="InterPro" id="IPR029016">
    <property type="entry name" value="GAF-like_dom_sf"/>
</dbReference>
<feature type="region of interest" description="Disordered" evidence="7">
    <location>
        <begin position="1080"/>
        <end position="1176"/>
    </location>
</feature>
<comment type="caution">
    <text evidence="10">The sequence shown here is derived from an EMBL/GenBank/DDBJ whole genome shotgun (WGS) entry which is preliminary data.</text>
</comment>
<dbReference type="GO" id="GO:0009927">
    <property type="term" value="F:histidine phosphotransfer kinase activity"/>
    <property type="evidence" value="ECO:0007669"/>
    <property type="project" value="TreeGrafter"/>
</dbReference>
<dbReference type="InterPro" id="IPR036890">
    <property type="entry name" value="HATPase_C_sf"/>
</dbReference>
<dbReference type="PRINTS" id="PR00344">
    <property type="entry name" value="BCTRLSENSOR"/>
</dbReference>
<feature type="domain" description="Response regulatory" evidence="9">
    <location>
        <begin position="1190"/>
        <end position="1324"/>
    </location>
</feature>
<dbReference type="FunFam" id="1.10.287.130:FF:000023">
    <property type="entry name" value="Sensor histidine kinase/response regulator, putative"/>
    <property type="match status" value="1"/>
</dbReference>
<dbReference type="Pfam" id="PF00072">
    <property type="entry name" value="Response_reg"/>
    <property type="match status" value="1"/>
</dbReference>
<dbReference type="SUPFAM" id="SSF52172">
    <property type="entry name" value="CheY-like"/>
    <property type="match status" value="1"/>
</dbReference>